<protein>
    <submittedName>
        <fullName evidence="1">Uncharacterized protein</fullName>
    </submittedName>
</protein>
<evidence type="ECO:0000313" key="1">
    <source>
        <dbReference type="EMBL" id="QCT01703.1"/>
    </source>
</evidence>
<name>A0A4P8XHN3_9BACL</name>
<gene>
    <name evidence="1" type="ORF">E6C60_0985</name>
</gene>
<dbReference type="AlphaFoldDB" id="A0A4P8XHN3"/>
<dbReference type="KEGG" id="palo:E6C60_0985"/>
<dbReference type="EMBL" id="CP040396">
    <property type="protein sequence ID" value="QCT01703.1"/>
    <property type="molecule type" value="Genomic_DNA"/>
</dbReference>
<proteinExistence type="predicted"/>
<reference evidence="1 2" key="1">
    <citation type="submission" date="2019-05" db="EMBL/GenBank/DDBJ databases">
        <authorList>
            <person name="Chen C."/>
        </authorList>
    </citation>
    <scope>NUCLEOTIDE SEQUENCE [LARGE SCALE GENOMIC DNA]</scope>
    <source>
        <strain evidence="1 2">HB172198</strain>
    </source>
</reference>
<accession>A0A4P8XHN3</accession>
<sequence>MIFHTFLSFTHRITVEKIESKSALARAARAVANDILSYECFFSTKTFHFLHSRNNGMTNA</sequence>
<keyword evidence="2" id="KW-1185">Reference proteome</keyword>
<organism evidence="1 2">
    <name type="scientific">Paenibacillus algicola</name>
    <dbReference type="NCBI Taxonomy" id="2565926"/>
    <lineage>
        <taxon>Bacteria</taxon>
        <taxon>Bacillati</taxon>
        <taxon>Bacillota</taxon>
        <taxon>Bacilli</taxon>
        <taxon>Bacillales</taxon>
        <taxon>Paenibacillaceae</taxon>
        <taxon>Paenibacillus</taxon>
    </lineage>
</organism>
<dbReference type="Proteomes" id="UP000300879">
    <property type="component" value="Chromosome"/>
</dbReference>
<evidence type="ECO:0000313" key="2">
    <source>
        <dbReference type="Proteomes" id="UP000300879"/>
    </source>
</evidence>